<feature type="transmembrane region" description="Helical" evidence="1">
    <location>
        <begin position="168"/>
        <end position="185"/>
    </location>
</feature>
<reference evidence="2 3" key="1">
    <citation type="submission" date="2016-10" db="EMBL/GenBank/DDBJ databases">
        <authorList>
            <person name="de Groot N.N."/>
        </authorList>
    </citation>
    <scope>NUCLEOTIDE SEQUENCE [LARGE SCALE GENOMIC DNA]</scope>
    <source>
        <strain evidence="2 3">CGMCC 1.9156</strain>
    </source>
</reference>
<name>A0A1I2D4F4_9BACT</name>
<dbReference type="PANTHER" id="PTHR39419:SF1">
    <property type="entry name" value="SLL0814 PROTEIN"/>
    <property type="match status" value="1"/>
</dbReference>
<keyword evidence="1" id="KW-1133">Transmembrane helix</keyword>
<dbReference type="Proteomes" id="UP000198964">
    <property type="component" value="Unassembled WGS sequence"/>
</dbReference>
<evidence type="ECO:0000256" key="1">
    <source>
        <dbReference type="SAM" id="Phobius"/>
    </source>
</evidence>
<organism evidence="2 3">
    <name type="scientific">Sunxiuqinia elliptica</name>
    <dbReference type="NCBI Taxonomy" id="655355"/>
    <lineage>
        <taxon>Bacteria</taxon>
        <taxon>Pseudomonadati</taxon>
        <taxon>Bacteroidota</taxon>
        <taxon>Bacteroidia</taxon>
        <taxon>Marinilabiliales</taxon>
        <taxon>Prolixibacteraceae</taxon>
        <taxon>Sunxiuqinia</taxon>
    </lineage>
</organism>
<dbReference type="Pfam" id="PF04240">
    <property type="entry name" value="Caroten_synth"/>
    <property type="match status" value="1"/>
</dbReference>
<feature type="transmembrane region" description="Helical" evidence="1">
    <location>
        <begin position="104"/>
        <end position="121"/>
    </location>
</feature>
<feature type="transmembrane region" description="Helical" evidence="1">
    <location>
        <begin position="7"/>
        <end position="28"/>
    </location>
</feature>
<feature type="transmembrane region" description="Helical" evidence="1">
    <location>
        <begin position="192"/>
        <end position="211"/>
    </location>
</feature>
<feature type="transmembrane region" description="Helical" evidence="1">
    <location>
        <begin position="62"/>
        <end position="84"/>
    </location>
</feature>
<dbReference type="EMBL" id="FONW01000001">
    <property type="protein sequence ID" value="SFE74850.1"/>
    <property type="molecule type" value="Genomic_DNA"/>
</dbReference>
<accession>A0A1I2D4F4</accession>
<dbReference type="STRING" id="655355.SAMN05216283_101916"/>
<keyword evidence="1" id="KW-0472">Membrane</keyword>
<evidence type="ECO:0000313" key="2">
    <source>
        <dbReference type="EMBL" id="SFE74850.1"/>
    </source>
</evidence>
<feature type="transmembrane region" description="Helical" evidence="1">
    <location>
        <begin position="128"/>
        <end position="148"/>
    </location>
</feature>
<keyword evidence="1" id="KW-0812">Transmembrane</keyword>
<dbReference type="PANTHER" id="PTHR39419">
    <property type="entry name" value="SLL0814 PROTEIN"/>
    <property type="match status" value="1"/>
</dbReference>
<dbReference type="AlphaFoldDB" id="A0A1I2D4F4"/>
<dbReference type="InterPro" id="IPR007354">
    <property type="entry name" value="CruF-like"/>
</dbReference>
<evidence type="ECO:0000313" key="3">
    <source>
        <dbReference type="Proteomes" id="UP000198964"/>
    </source>
</evidence>
<feature type="transmembrane region" description="Helical" evidence="1">
    <location>
        <begin position="34"/>
        <end position="53"/>
    </location>
</feature>
<sequence>MTGNAKLILWVKIILVIFYLVGILGFSLDLTYDLFVALTPLNLSLTAVVLLYFQQQWSVKTALILILVACIGFVTEWIGINTGWLFGNYSYGPALGLKLMDTPLLIGINWLLLAYGVFVLFSKINQRWYFPFLGALLMVLFDFIMEPVATALKMWSWESATIPLKNYFDWYLVSLLIFALMRAGRVSLKNPLAVWILGTQLVFFLALTFTLNLI</sequence>
<protein>
    <submittedName>
        <fullName evidence="2">Putative membrane protein</fullName>
    </submittedName>
</protein>
<keyword evidence="3" id="KW-1185">Reference proteome</keyword>
<proteinExistence type="predicted"/>
<dbReference type="RefSeq" id="WP_093918612.1">
    <property type="nucleotide sequence ID" value="NZ_FONW01000001.1"/>
</dbReference>
<gene>
    <name evidence="2" type="ORF">SAMN05216283_101916</name>
</gene>